<dbReference type="InterPro" id="IPR010183">
    <property type="entry name" value="Phage_lambda_Bet"/>
</dbReference>
<reference evidence="1 2" key="1">
    <citation type="submission" date="2024-09" db="EMBL/GenBank/DDBJ databases">
        <authorList>
            <person name="Sun Q."/>
            <person name="Mori K."/>
        </authorList>
    </citation>
    <scope>NUCLEOTIDE SEQUENCE [LARGE SCALE GENOMIC DNA]</scope>
    <source>
        <strain evidence="1 2">CCM 8545</strain>
    </source>
</reference>
<evidence type="ECO:0000313" key="1">
    <source>
        <dbReference type="EMBL" id="MFC0179516.1"/>
    </source>
</evidence>
<dbReference type="EMBL" id="JBHLXE010000052">
    <property type="protein sequence ID" value="MFC0179516.1"/>
    <property type="molecule type" value="Genomic_DNA"/>
</dbReference>
<dbReference type="RefSeq" id="WP_385876617.1">
    <property type="nucleotide sequence ID" value="NZ_JBHLXE010000052.1"/>
</dbReference>
<dbReference type="Pfam" id="PF03837">
    <property type="entry name" value="RecT"/>
    <property type="match status" value="1"/>
</dbReference>
<comment type="caution">
    <text evidence="1">The sequence shown here is derived from an EMBL/GenBank/DDBJ whole genome shotgun (WGS) entry which is preliminary data.</text>
</comment>
<dbReference type="NCBIfam" id="TIGR01913">
    <property type="entry name" value="bet_lambda"/>
    <property type="match status" value="1"/>
</dbReference>
<sequence length="291" mass="33214">MDNKNIVNRFAQKMNIDANNVFNILKATAFKQRDGNEPSNEQMMALLLVAHQYGLNPFTKEIFAFPDKQAGIIPVVGVDGWSRIINQHDQFDGMEFIQSENYSKLPDAKPCPEWIQCIIYRKDRTHPIKVIEYLDEVYRLPFESKNNGGYKILSAWQSHTKRMLRHKAMIQCSRLAFGFVGIYDNDEAENIISGGHTSTIIDMDAIDISQISDRTKQLTKKSVDRAVSTQAWESAMSYCHEQFSGDERRYVELALIKAQESQNTTNTVEKDISVIHSPILATSQEKTSEVI</sequence>
<proteinExistence type="predicted"/>
<name>A0ABV6CD85_9GAMM</name>
<dbReference type="InterPro" id="IPR018330">
    <property type="entry name" value="RecT_fam"/>
</dbReference>
<keyword evidence="2" id="KW-1185">Reference proteome</keyword>
<dbReference type="Proteomes" id="UP001589758">
    <property type="component" value="Unassembled WGS sequence"/>
</dbReference>
<evidence type="ECO:0000313" key="2">
    <source>
        <dbReference type="Proteomes" id="UP001589758"/>
    </source>
</evidence>
<gene>
    <name evidence="1" type="primary">bet</name>
    <name evidence="1" type="ORF">ACFFIT_05330</name>
</gene>
<accession>A0ABV6CD85</accession>
<protein>
    <submittedName>
        <fullName evidence="1">Phage recombination protein Bet</fullName>
    </submittedName>
</protein>
<organism evidence="1 2">
    <name type="scientific">Thorsellia kenyensis</name>
    <dbReference type="NCBI Taxonomy" id="1549888"/>
    <lineage>
        <taxon>Bacteria</taxon>
        <taxon>Pseudomonadati</taxon>
        <taxon>Pseudomonadota</taxon>
        <taxon>Gammaproteobacteria</taxon>
        <taxon>Enterobacterales</taxon>
        <taxon>Thorselliaceae</taxon>
        <taxon>Thorsellia</taxon>
    </lineage>
</organism>